<gene>
    <name evidence="2" type="ORF">K0M31_014053</name>
</gene>
<feature type="region of interest" description="Disordered" evidence="1">
    <location>
        <begin position="1"/>
        <end position="32"/>
    </location>
</feature>
<keyword evidence="3" id="KW-1185">Reference proteome</keyword>
<reference evidence="2" key="1">
    <citation type="submission" date="2021-10" db="EMBL/GenBank/DDBJ databases">
        <title>Melipona bicolor Genome sequencing and assembly.</title>
        <authorList>
            <person name="Araujo N.S."/>
            <person name="Arias M.C."/>
        </authorList>
    </citation>
    <scope>NUCLEOTIDE SEQUENCE</scope>
    <source>
        <strain evidence="2">USP_2M_L1-L4_2017</strain>
        <tissue evidence="2">Whole body</tissue>
    </source>
</reference>
<feature type="non-terminal residue" evidence="2">
    <location>
        <position position="1"/>
    </location>
</feature>
<proteinExistence type="predicted"/>
<evidence type="ECO:0000313" key="3">
    <source>
        <dbReference type="Proteomes" id="UP001177670"/>
    </source>
</evidence>
<feature type="compositionally biased region" description="Polar residues" evidence="1">
    <location>
        <begin position="1"/>
        <end position="10"/>
    </location>
</feature>
<sequence length="118" mass="12671">EERTPSGGSNEETDRHQTRRKPGRASTPAGRFHPLAIIFVPKPVSSSSANGPSSRAKQTSLLLAFLGSLCRHQQPPPFSPSSRPAVSGTGINAHVCSSRLRSVSALPNPPMYTEQRRS</sequence>
<name>A0AA40G7S8_9HYME</name>
<dbReference type="Proteomes" id="UP001177670">
    <property type="component" value="Unassembled WGS sequence"/>
</dbReference>
<evidence type="ECO:0000256" key="1">
    <source>
        <dbReference type="SAM" id="MobiDB-lite"/>
    </source>
</evidence>
<protein>
    <submittedName>
        <fullName evidence="2">Uncharacterized protein</fullName>
    </submittedName>
</protein>
<evidence type="ECO:0000313" key="2">
    <source>
        <dbReference type="EMBL" id="KAK1132668.1"/>
    </source>
</evidence>
<organism evidence="2 3">
    <name type="scientific">Melipona bicolor</name>
    <dbReference type="NCBI Taxonomy" id="60889"/>
    <lineage>
        <taxon>Eukaryota</taxon>
        <taxon>Metazoa</taxon>
        <taxon>Ecdysozoa</taxon>
        <taxon>Arthropoda</taxon>
        <taxon>Hexapoda</taxon>
        <taxon>Insecta</taxon>
        <taxon>Pterygota</taxon>
        <taxon>Neoptera</taxon>
        <taxon>Endopterygota</taxon>
        <taxon>Hymenoptera</taxon>
        <taxon>Apocrita</taxon>
        <taxon>Aculeata</taxon>
        <taxon>Apoidea</taxon>
        <taxon>Anthophila</taxon>
        <taxon>Apidae</taxon>
        <taxon>Melipona</taxon>
    </lineage>
</organism>
<dbReference type="EMBL" id="JAHYIQ010000004">
    <property type="protein sequence ID" value="KAK1132668.1"/>
    <property type="molecule type" value="Genomic_DNA"/>
</dbReference>
<comment type="caution">
    <text evidence="2">The sequence shown here is derived from an EMBL/GenBank/DDBJ whole genome shotgun (WGS) entry which is preliminary data.</text>
</comment>
<accession>A0AA40G7S8</accession>
<dbReference type="AlphaFoldDB" id="A0AA40G7S8"/>